<dbReference type="Pfam" id="PF14323">
    <property type="entry name" value="GxGYxYP_C"/>
    <property type="match status" value="1"/>
</dbReference>
<comment type="caution">
    <text evidence="4">The sequence shown here is derived from an EMBL/GenBank/DDBJ whole genome shotgun (WGS) entry which is preliminary data.</text>
</comment>
<dbReference type="Pfam" id="PF20958">
    <property type="entry name" value="GxGYxYP_N_3rd"/>
    <property type="match status" value="1"/>
</dbReference>
<dbReference type="GeneID" id="93116052"/>
<keyword evidence="5" id="KW-1185">Reference proteome</keyword>
<dbReference type="OrthoDB" id="3799094at2"/>
<dbReference type="RefSeq" id="WP_005925189.1">
    <property type="nucleotide sequence ID" value="NZ_JH724307.1"/>
</dbReference>
<dbReference type="PANTHER" id="PTHR37321:SF1">
    <property type="entry name" value="EXPORTED PROTEIN"/>
    <property type="match status" value="1"/>
</dbReference>
<feature type="domain" description="GxGYxYP putative glycoside hydrolase third N-terminal" evidence="3">
    <location>
        <begin position="326"/>
        <end position="412"/>
    </location>
</feature>
<evidence type="ECO:0000259" key="3">
    <source>
        <dbReference type="Pfam" id="PF20958"/>
    </source>
</evidence>
<dbReference type="InterPro" id="IPR048310">
    <property type="entry name" value="GxGYxYP_N_2nd"/>
</dbReference>
<dbReference type="PATRIC" id="fig|997887.3.peg.467"/>
<dbReference type="AlphaFoldDB" id="I9TLQ3"/>
<protein>
    <submittedName>
        <fullName evidence="4">Uncharacterized protein</fullName>
    </submittedName>
</protein>
<organism evidence="4 5">
    <name type="scientific">Bacteroides salyersiae CL02T12C01</name>
    <dbReference type="NCBI Taxonomy" id="997887"/>
    <lineage>
        <taxon>Bacteria</taxon>
        <taxon>Pseudomonadati</taxon>
        <taxon>Bacteroidota</taxon>
        <taxon>Bacteroidia</taxon>
        <taxon>Bacteroidales</taxon>
        <taxon>Bacteroidaceae</taxon>
        <taxon>Bacteroides</taxon>
    </lineage>
</organism>
<evidence type="ECO:0000313" key="5">
    <source>
        <dbReference type="Proteomes" id="UP000005150"/>
    </source>
</evidence>
<dbReference type="HOGENOM" id="CLU_026491_0_0_10"/>
<evidence type="ECO:0000259" key="2">
    <source>
        <dbReference type="Pfam" id="PF20957"/>
    </source>
</evidence>
<dbReference type="PANTHER" id="PTHR37321">
    <property type="entry name" value="EXPORTED PROTEIN-RELATED"/>
    <property type="match status" value="1"/>
</dbReference>
<feature type="domain" description="GxGYxYP putative glycoside hydrolase C-terminal" evidence="1">
    <location>
        <begin position="432"/>
        <end position="584"/>
    </location>
</feature>
<evidence type="ECO:0000259" key="1">
    <source>
        <dbReference type="Pfam" id="PF14323"/>
    </source>
</evidence>
<dbReference type="Gene3D" id="3.20.20.490">
    <property type="entry name" value="GxGYxYP glycoside hydrolase, C-terminal domain"/>
    <property type="match status" value="1"/>
</dbReference>
<gene>
    <name evidence="4" type="ORF">HMPREF1071_00447</name>
</gene>
<dbReference type="InterPro" id="IPR038410">
    <property type="entry name" value="GxGYxYP_C_sf"/>
</dbReference>
<reference evidence="4 5" key="1">
    <citation type="submission" date="2012-02" db="EMBL/GenBank/DDBJ databases">
        <title>The Genome Sequence of Bacteroides salyersiae CL02T12C01.</title>
        <authorList>
            <consortium name="The Broad Institute Genome Sequencing Platform"/>
            <person name="Earl A."/>
            <person name="Ward D."/>
            <person name="Feldgarden M."/>
            <person name="Gevers D."/>
            <person name="Zitomersky N.L."/>
            <person name="Coyne M.J."/>
            <person name="Comstock L.E."/>
            <person name="Young S.K."/>
            <person name="Zeng Q."/>
            <person name="Gargeya S."/>
            <person name="Fitzgerald M."/>
            <person name="Haas B."/>
            <person name="Abouelleil A."/>
            <person name="Alvarado L."/>
            <person name="Arachchi H.M."/>
            <person name="Berlin A."/>
            <person name="Chapman S.B."/>
            <person name="Gearin G."/>
            <person name="Goldberg J."/>
            <person name="Griggs A."/>
            <person name="Gujja S."/>
            <person name="Hansen M."/>
            <person name="Heiman D."/>
            <person name="Howarth C."/>
            <person name="Larimer J."/>
            <person name="Lui A."/>
            <person name="MacDonald P.J.P."/>
            <person name="McCowen C."/>
            <person name="Montmayeur A."/>
            <person name="Murphy C."/>
            <person name="Neiman D."/>
            <person name="Pearson M."/>
            <person name="Priest M."/>
            <person name="Roberts A."/>
            <person name="Saif S."/>
            <person name="Shea T."/>
            <person name="Sisk P."/>
            <person name="Stolte C."/>
            <person name="Sykes S."/>
            <person name="Wortman J."/>
            <person name="Nusbaum C."/>
            <person name="Birren B."/>
        </authorList>
    </citation>
    <scope>NUCLEOTIDE SEQUENCE [LARGE SCALE GENOMIC DNA]</scope>
    <source>
        <strain evidence="4 5">CL02T12C01</strain>
    </source>
</reference>
<accession>I9TLQ3</accession>
<evidence type="ECO:0000313" key="4">
    <source>
        <dbReference type="EMBL" id="EIY70113.1"/>
    </source>
</evidence>
<dbReference type="InterPro" id="IPR048309">
    <property type="entry name" value="GxGYxYP_N_3rd"/>
</dbReference>
<name>I9TLQ3_9BACE</name>
<sequence length="671" mass="76359">MNFNMNLKYILIGLLGMNGAAVMPQAIQQEVVEPTENALIIPMNSQNVTTLFDPQNSVSFDEERGVVGTSNNLTLDLGNIDFGNKKYDCIWVEMSYQNPVSEDTKFEFYLDDDLVAPKTSFSVPLNIAPIDYHTDRKPQSGLYFKNEQCPYEAITVFDLRNNDNTSKLIVEAAQGVINQKRGEVYLIIEDHHIRQFEDAYGIGKCNLLRDEQYNSYVKDGKTYNYSGLASFMKRYKNNFSKMVLWTKDKKWTWCMALMICAQEGAIPVTEDIMHFFQDELGVNLPVEDIRDKWSNEMEAYEWVITEFVDKGKCHPTLSFSVGLREDSESNPWRLYDYAVATKGLIFYLEAKEGSEGFNMIQKLCAHMKYPIGSSVMGYGAGDDGDGLNKATNPYNVGFMVSDFYSNGSFWCSYPRKAFQQRKGQAIEAKPGKIYVSLVWSDGDNIQFDANHLYNMFSAPGRGDVPVGVTMAASLQELNPFLLEYFYKNLTPNDELMAGPSGFQFIYGDSFATAAADPDGKYDEWLAMNNEWLATAGFHTGCLWNTSHEERYREYMRTCGLQGVYDGNNVSYRYEKGKNGEGVVSISQGAHCWKEGDVYNYLTGFKPSTQKPVFCNVYLIAANYGGLDGYERLKRELTRLEMYLPNTYEFLLPMDLCATFNKYLEEHGGKYE</sequence>
<dbReference type="Pfam" id="PF20957">
    <property type="entry name" value="GxGYxYP_N_2nd"/>
    <property type="match status" value="1"/>
</dbReference>
<proteinExistence type="predicted"/>
<feature type="domain" description="GxGYxYP putative glycoside hydrolase second N-terminal" evidence="2">
    <location>
        <begin position="242"/>
        <end position="309"/>
    </location>
</feature>
<dbReference type="InterPro" id="IPR025832">
    <property type="entry name" value="GxGYxYP_C"/>
</dbReference>
<dbReference type="EMBL" id="AGXV01000008">
    <property type="protein sequence ID" value="EIY70113.1"/>
    <property type="molecule type" value="Genomic_DNA"/>
</dbReference>
<dbReference type="Proteomes" id="UP000005150">
    <property type="component" value="Unassembled WGS sequence"/>
</dbReference>